<evidence type="ECO:0000256" key="1">
    <source>
        <dbReference type="SAM" id="MobiDB-lite"/>
    </source>
</evidence>
<feature type="region of interest" description="Disordered" evidence="1">
    <location>
        <begin position="119"/>
        <end position="230"/>
    </location>
</feature>
<gene>
    <name evidence="2" type="ORF">Poli38472_006229</name>
</gene>
<evidence type="ECO:0000313" key="2">
    <source>
        <dbReference type="EMBL" id="TMW68761.1"/>
    </source>
</evidence>
<proteinExistence type="predicted"/>
<organism evidence="2 3">
    <name type="scientific">Pythium oligandrum</name>
    <name type="common">Mycoparasitic fungus</name>
    <dbReference type="NCBI Taxonomy" id="41045"/>
    <lineage>
        <taxon>Eukaryota</taxon>
        <taxon>Sar</taxon>
        <taxon>Stramenopiles</taxon>
        <taxon>Oomycota</taxon>
        <taxon>Peronosporomycetes</taxon>
        <taxon>Pythiales</taxon>
        <taxon>Pythiaceae</taxon>
        <taxon>Pythium</taxon>
    </lineage>
</organism>
<dbReference type="Proteomes" id="UP000794436">
    <property type="component" value="Unassembled WGS sequence"/>
</dbReference>
<feature type="compositionally biased region" description="Pro residues" evidence="1">
    <location>
        <begin position="210"/>
        <end position="229"/>
    </location>
</feature>
<reference evidence="2" key="1">
    <citation type="submission" date="2019-03" db="EMBL/GenBank/DDBJ databases">
        <title>Long read genome sequence of the mycoparasitic Pythium oligandrum ATCC 38472 isolated from sugarbeet rhizosphere.</title>
        <authorList>
            <person name="Gaulin E."/>
        </authorList>
    </citation>
    <scope>NUCLEOTIDE SEQUENCE</scope>
    <source>
        <strain evidence="2">ATCC 38472_TT</strain>
    </source>
</reference>
<feature type="compositionally biased region" description="Pro residues" evidence="1">
    <location>
        <begin position="156"/>
        <end position="171"/>
    </location>
</feature>
<protein>
    <submittedName>
        <fullName evidence="2">Uncharacterized protein</fullName>
    </submittedName>
</protein>
<dbReference type="AlphaFoldDB" id="A0A8K1FMX8"/>
<feature type="region of interest" description="Disordered" evidence="1">
    <location>
        <begin position="264"/>
        <end position="301"/>
    </location>
</feature>
<name>A0A8K1FMX8_PYTOL</name>
<dbReference type="EMBL" id="SPLM01000002">
    <property type="protein sequence ID" value="TMW68761.1"/>
    <property type="molecule type" value="Genomic_DNA"/>
</dbReference>
<keyword evidence="3" id="KW-1185">Reference proteome</keyword>
<evidence type="ECO:0000313" key="3">
    <source>
        <dbReference type="Proteomes" id="UP000794436"/>
    </source>
</evidence>
<sequence>MDASGSASTANANANGKRQRLSNGRGVGFTLVELNSLLDLVERYLPVDLDEWELVCQEHANLFPGTERHMDSLRRKFLAICRRHPLIPGHSDWALVERAHQIKTNIKRRDLVERPVATATARLETDDGEDDHDMSDTTSTDVSARETNGTPVSRSSPPPVAPVPAFPPVPTHAPQVPTRVPQVSSRVSHEAPNVRQGTPPAPAPMNRNPGPTPGPTPVPPPPFQPPYHYPSPEYQLMEMLKMSILQAKEDERLRREEERAWREEERRRWDRWQQQWEEERRQRHEEREEERRRRQEEREAERYRWEQFRFDDQARRDEQHNRFMQAMLLMMGKQMDTTRER</sequence>
<dbReference type="OrthoDB" id="164467at2759"/>
<accession>A0A8K1FMX8</accession>
<comment type="caution">
    <text evidence="2">The sequence shown here is derived from an EMBL/GenBank/DDBJ whole genome shotgun (WGS) entry which is preliminary data.</text>
</comment>